<evidence type="ECO:0000259" key="6">
    <source>
        <dbReference type="SMART" id="SM00363"/>
    </source>
</evidence>
<dbReference type="EMBL" id="VDUY01000006">
    <property type="protein sequence ID" value="TXL64302.1"/>
    <property type="molecule type" value="Genomic_DNA"/>
</dbReference>
<reference evidence="7 8" key="1">
    <citation type="submission" date="2019-06" db="EMBL/GenBank/DDBJ databases">
        <title>Quisquiliibacterium sp. nov., isolated from a maize field.</title>
        <authorList>
            <person name="Lin S.-Y."/>
            <person name="Tsai C.-F."/>
            <person name="Young C.-C."/>
        </authorList>
    </citation>
    <scope>NUCLEOTIDE SEQUENCE [LARGE SCALE GENOMIC DNA]</scope>
    <source>
        <strain evidence="7 8">CC-CFT501</strain>
    </source>
</reference>
<evidence type="ECO:0000256" key="3">
    <source>
        <dbReference type="ARBA" id="ARBA00023125"/>
    </source>
</evidence>
<dbReference type="Proteomes" id="UP000321548">
    <property type="component" value="Unassembled WGS sequence"/>
</dbReference>
<dbReference type="RefSeq" id="WP_147705362.1">
    <property type="nucleotide sequence ID" value="NZ_VDUY01000006.1"/>
</dbReference>
<dbReference type="Gene3D" id="3.10.290.10">
    <property type="entry name" value="RNA-binding S4 domain"/>
    <property type="match status" value="1"/>
</dbReference>
<gene>
    <name evidence="7" type="ORF">FHP08_15340</name>
</gene>
<comment type="caution">
    <text evidence="7">The sequence shown here is derived from an EMBL/GenBank/DDBJ whole genome shotgun (WGS) entry which is preliminary data.</text>
</comment>
<keyword evidence="2 4" id="KW-0694">RNA-binding</keyword>
<dbReference type="SMART" id="SM00363">
    <property type="entry name" value="S4"/>
    <property type="match status" value="1"/>
</dbReference>
<dbReference type="PROSITE" id="PS50889">
    <property type="entry name" value="S4"/>
    <property type="match status" value="1"/>
</dbReference>
<protein>
    <submittedName>
        <fullName evidence="7">RNA-binding S4 domain-containing protein</fullName>
    </submittedName>
</protein>
<sequence length="130" mass="14816">MDESLRVDKWLWAARFFKSRSLAQTAIENGRVLVGGQRVKLSRALRLGDELTLRIGDDERTIVVLGLDDRRGPASVAQALYEETRASVERREARRESRRFFTEPAEAIAHGRPTKRDRRQIGRLRADGSA</sequence>
<dbReference type="AlphaFoldDB" id="A0A5C8NTC4"/>
<keyword evidence="3" id="KW-0238">DNA-binding</keyword>
<proteinExistence type="inferred from homology"/>
<evidence type="ECO:0000313" key="8">
    <source>
        <dbReference type="Proteomes" id="UP000321548"/>
    </source>
</evidence>
<feature type="domain" description="RNA-binding S4" evidence="6">
    <location>
        <begin position="5"/>
        <end position="71"/>
    </location>
</feature>
<dbReference type="CDD" id="cd00165">
    <property type="entry name" value="S4"/>
    <property type="match status" value="1"/>
</dbReference>
<dbReference type="InterPro" id="IPR025708">
    <property type="entry name" value="HSP15"/>
</dbReference>
<evidence type="ECO:0000256" key="4">
    <source>
        <dbReference type="PROSITE-ProRule" id="PRU00182"/>
    </source>
</evidence>
<name>A0A5C8NTC4_9BURK</name>
<dbReference type="GO" id="GO:0034605">
    <property type="term" value="P:cellular response to heat"/>
    <property type="evidence" value="ECO:0007669"/>
    <property type="project" value="InterPro"/>
</dbReference>
<evidence type="ECO:0000256" key="5">
    <source>
        <dbReference type="SAM" id="MobiDB-lite"/>
    </source>
</evidence>
<keyword evidence="8" id="KW-1185">Reference proteome</keyword>
<dbReference type="GO" id="GO:0003677">
    <property type="term" value="F:DNA binding"/>
    <property type="evidence" value="ECO:0007669"/>
    <property type="project" value="UniProtKB-KW"/>
</dbReference>
<evidence type="ECO:0000256" key="2">
    <source>
        <dbReference type="ARBA" id="ARBA00022884"/>
    </source>
</evidence>
<dbReference type="OrthoDB" id="9797176at2"/>
<dbReference type="GO" id="GO:0043023">
    <property type="term" value="F:ribosomal large subunit binding"/>
    <property type="evidence" value="ECO:0007669"/>
    <property type="project" value="InterPro"/>
</dbReference>
<dbReference type="GO" id="GO:0003727">
    <property type="term" value="F:single-stranded RNA binding"/>
    <property type="evidence" value="ECO:0007669"/>
    <property type="project" value="InterPro"/>
</dbReference>
<dbReference type="PIRSF" id="PIRSF016821">
    <property type="entry name" value="HSP15"/>
    <property type="match status" value="1"/>
</dbReference>
<dbReference type="SUPFAM" id="SSF55174">
    <property type="entry name" value="Alpha-L RNA-binding motif"/>
    <property type="match status" value="1"/>
</dbReference>
<feature type="compositionally biased region" description="Basic residues" evidence="5">
    <location>
        <begin position="112"/>
        <end position="122"/>
    </location>
</feature>
<comment type="similarity">
    <text evidence="1">Belongs to the HSP15 family.</text>
</comment>
<organism evidence="7 8">
    <name type="scientific">Zeimonas arvi</name>
    <dbReference type="NCBI Taxonomy" id="2498847"/>
    <lineage>
        <taxon>Bacteria</taxon>
        <taxon>Pseudomonadati</taxon>
        <taxon>Pseudomonadota</taxon>
        <taxon>Betaproteobacteria</taxon>
        <taxon>Burkholderiales</taxon>
        <taxon>Burkholderiaceae</taxon>
        <taxon>Zeimonas</taxon>
    </lineage>
</organism>
<evidence type="ECO:0000256" key="1">
    <source>
        <dbReference type="ARBA" id="ARBA00008396"/>
    </source>
</evidence>
<dbReference type="Pfam" id="PF01479">
    <property type="entry name" value="S4"/>
    <property type="match status" value="1"/>
</dbReference>
<feature type="region of interest" description="Disordered" evidence="5">
    <location>
        <begin position="106"/>
        <end position="130"/>
    </location>
</feature>
<dbReference type="InterPro" id="IPR002942">
    <property type="entry name" value="S4_RNA-bd"/>
</dbReference>
<accession>A0A5C8NTC4</accession>
<dbReference type="InterPro" id="IPR036986">
    <property type="entry name" value="S4_RNA-bd_sf"/>
</dbReference>
<evidence type="ECO:0000313" key="7">
    <source>
        <dbReference type="EMBL" id="TXL64302.1"/>
    </source>
</evidence>